<keyword evidence="5" id="KW-1185">Reference proteome</keyword>
<dbReference type="InterPro" id="IPR011965">
    <property type="entry name" value="PaaX_trns_reg"/>
</dbReference>
<feature type="domain" description="Transcriptional repressor PaaX-like central Cas2-like" evidence="3">
    <location>
        <begin position="112"/>
        <end position="179"/>
    </location>
</feature>
<dbReference type="RefSeq" id="WP_255970475.1">
    <property type="nucleotide sequence ID" value="NZ_JANFQF010000012.1"/>
</dbReference>
<dbReference type="Gene3D" id="1.20.58.1460">
    <property type="match status" value="1"/>
</dbReference>
<dbReference type="InterPro" id="IPR013225">
    <property type="entry name" value="PaaX_C"/>
</dbReference>
<dbReference type="PANTHER" id="PTHR30319:SF1">
    <property type="entry name" value="TRANSCRIPTIONAL REPRESSOR PAAX"/>
    <property type="match status" value="1"/>
</dbReference>
<gene>
    <name evidence="4" type="ORF">NOF53_16110</name>
</gene>
<dbReference type="InterPro" id="IPR048846">
    <property type="entry name" value="PaaX-like_central"/>
</dbReference>
<dbReference type="Gene3D" id="3.30.70.2650">
    <property type="match status" value="1"/>
</dbReference>
<dbReference type="PANTHER" id="PTHR30319">
    <property type="entry name" value="PHENYLACETIC ACID REGULATOR-RELATED TRANSCRIPTIONAL REPRESSOR"/>
    <property type="match status" value="1"/>
</dbReference>
<dbReference type="EMBL" id="JANFQF010000012">
    <property type="protein sequence ID" value="MCQ4120678.1"/>
    <property type="molecule type" value="Genomic_DNA"/>
</dbReference>
<feature type="domain" description="Transcriptional repressor PaaX-like C-terminal" evidence="2">
    <location>
        <begin position="193"/>
        <end position="279"/>
    </location>
</feature>
<comment type="caution">
    <text evidence="4">The sequence shown here is derived from an EMBL/GenBank/DDBJ whole genome shotgun (WGS) entry which is preliminary data.</text>
</comment>
<dbReference type="Proteomes" id="UP001524501">
    <property type="component" value="Unassembled WGS sequence"/>
</dbReference>
<evidence type="ECO:0000313" key="5">
    <source>
        <dbReference type="Proteomes" id="UP001524501"/>
    </source>
</evidence>
<evidence type="ECO:0000259" key="3">
    <source>
        <dbReference type="Pfam" id="PF20803"/>
    </source>
</evidence>
<dbReference type="InterPro" id="IPR012906">
    <property type="entry name" value="PaaX-like_N"/>
</dbReference>
<feature type="domain" description="Transcriptional repressor PaaX-like N-terminal" evidence="1">
    <location>
        <begin position="22"/>
        <end position="89"/>
    </location>
</feature>
<accession>A0ABT1QEJ3</accession>
<reference evidence="4 5" key="1">
    <citation type="submission" date="2022-07" db="EMBL/GenBank/DDBJ databases">
        <title>Degradation activity of malathion, p-nitrophenol and potential low-temperature adaptation strategy of Rhodococcus sp. FXJ9.536.</title>
        <authorList>
            <person name="Huang J."/>
            <person name="Huang Y."/>
        </authorList>
    </citation>
    <scope>NUCLEOTIDE SEQUENCE [LARGE SCALE GENOMIC DNA]</scope>
    <source>
        <strain evidence="4 5">FXJ9.536</strain>
    </source>
</reference>
<name>A0ABT1QEJ3_9NOCA</name>
<evidence type="ECO:0000259" key="2">
    <source>
        <dbReference type="Pfam" id="PF08223"/>
    </source>
</evidence>
<dbReference type="PIRSF" id="PIRSF020623">
    <property type="entry name" value="PaaX"/>
    <property type="match status" value="1"/>
</dbReference>
<protein>
    <submittedName>
        <fullName evidence="4">Regulator</fullName>
    </submittedName>
</protein>
<dbReference type="Pfam" id="PF07848">
    <property type="entry name" value="PaaX"/>
    <property type="match status" value="1"/>
</dbReference>
<dbReference type="Pfam" id="PF20803">
    <property type="entry name" value="PaaX_M"/>
    <property type="match status" value="1"/>
</dbReference>
<dbReference type="Gene3D" id="1.10.10.10">
    <property type="entry name" value="Winged helix-like DNA-binding domain superfamily/Winged helix DNA-binding domain"/>
    <property type="match status" value="1"/>
</dbReference>
<dbReference type="InterPro" id="IPR036388">
    <property type="entry name" value="WH-like_DNA-bd_sf"/>
</dbReference>
<organism evidence="4 5">
    <name type="scientific">Rhodococcus tibetensis</name>
    <dbReference type="NCBI Taxonomy" id="2965064"/>
    <lineage>
        <taxon>Bacteria</taxon>
        <taxon>Bacillati</taxon>
        <taxon>Actinomycetota</taxon>
        <taxon>Actinomycetes</taxon>
        <taxon>Mycobacteriales</taxon>
        <taxon>Nocardiaceae</taxon>
        <taxon>Rhodococcus</taxon>
    </lineage>
</organism>
<dbReference type="Pfam" id="PF08223">
    <property type="entry name" value="PaaX_C"/>
    <property type="match status" value="1"/>
</dbReference>
<evidence type="ECO:0000259" key="1">
    <source>
        <dbReference type="Pfam" id="PF07848"/>
    </source>
</evidence>
<evidence type="ECO:0000313" key="4">
    <source>
        <dbReference type="EMBL" id="MCQ4120678.1"/>
    </source>
</evidence>
<sequence>MNSPTEPASAILDDFDSRPGSATSLIRTVLGAYVRDLGGWVAIADFVELMQAVGIPSESTRIAVARLKKKGVLRPLTRDGRSGYEVTEQAEAMFRRGDPRIFGFRQMADTDPWRLISFTIPESQRAARHQLRRRLGWIGCGAVSAGLWIAPEYLAGEVGDIVDALGLSDYVITFVSTSMSVPGSMADAAARWWDLGGIAARHREFLNHHRAALPAAEEVSPREAFVRFVPLLDEWRIIPYIDPGLPAGMLPEDWPGSDSVRLFAAARDRYLAGSREWVRSVQSPLPA</sequence>
<proteinExistence type="predicted"/>